<accession>A0ABW5VSV4</accession>
<evidence type="ECO:0000313" key="2">
    <source>
        <dbReference type="EMBL" id="MFD2794657.1"/>
    </source>
</evidence>
<feature type="region of interest" description="Disordered" evidence="1">
    <location>
        <begin position="739"/>
        <end position="763"/>
    </location>
</feature>
<dbReference type="Proteomes" id="UP001597479">
    <property type="component" value="Unassembled WGS sequence"/>
</dbReference>
<dbReference type="EMBL" id="JBHUOG010000002">
    <property type="protein sequence ID" value="MFD2794657.1"/>
    <property type="molecule type" value="Genomic_DNA"/>
</dbReference>
<keyword evidence="3" id="KW-1185">Reference proteome</keyword>
<protein>
    <submittedName>
        <fullName evidence="2">Relaxase MobL</fullName>
    </submittedName>
</protein>
<dbReference type="InterPro" id="IPR041073">
    <property type="entry name" value="MobL"/>
</dbReference>
<evidence type="ECO:0000313" key="3">
    <source>
        <dbReference type="Proteomes" id="UP001597479"/>
    </source>
</evidence>
<organism evidence="2 3">
    <name type="scientific">Promicromonospora vindobonensis</name>
    <dbReference type="NCBI Taxonomy" id="195748"/>
    <lineage>
        <taxon>Bacteria</taxon>
        <taxon>Bacillati</taxon>
        <taxon>Actinomycetota</taxon>
        <taxon>Actinomycetes</taxon>
        <taxon>Micrococcales</taxon>
        <taxon>Promicromonosporaceae</taxon>
        <taxon>Promicromonospora</taxon>
    </lineage>
</organism>
<dbReference type="RefSeq" id="WP_377183949.1">
    <property type="nucleotide sequence ID" value="NZ_JBHUOG010000002.1"/>
</dbReference>
<reference evidence="3" key="1">
    <citation type="journal article" date="2019" name="Int. J. Syst. Evol. Microbiol.">
        <title>The Global Catalogue of Microorganisms (GCM) 10K type strain sequencing project: providing services to taxonomists for standard genome sequencing and annotation.</title>
        <authorList>
            <consortium name="The Broad Institute Genomics Platform"/>
            <consortium name="The Broad Institute Genome Sequencing Center for Infectious Disease"/>
            <person name="Wu L."/>
            <person name="Ma J."/>
        </authorList>
    </citation>
    <scope>NUCLEOTIDE SEQUENCE [LARGE SCALE GENOMIC DNA]</scope>
    <source>
        <strain evidence="3">CCM 7044</strain>
    </source>
</reference>
<proteinExistence type="predicted"/>
<name>A0ABW5VSV4_9MICO</name>
<comment type="caution">
    <text evidence="2">The sequence shown here is derived from an EMBL/GenBank/DDBJ whole genome shotgun (WGS) entry which is preliminary data.</text>
</comment>
<gene>
    <name evidence="2" type="primary">mobL</name>
    <name evidence="2" type="ORF">ACFS27_13955</name>
</gene>
<dbReference type="Pfam" id="PF18555">
    <property type="entry name" value="MobL"/>
    <property type="match status" value="1"/>
</dbReference>
<sequence length="763" mass="85696">MGLKQDIVIVNEFSVPQPGGTGSRGATPGRYVERYMARAQATESLAPIQRLRTDDFVLRYMARESAVERAGLSRSTVKTQMRQAQAHGGVAFGYGSVSLSDEQLKTASKDLQQHFDSGKTVLKTVLSFDEAYLKKHGIVDQDFHCTERGAYRGHIDQMKLRMAIMHGLDRMSAGTSGFDDLRYVGVIQVDTKHVHCHLAMVDGGRGQVTKDGTQRGKLLDRHKSRLRRGVDAWLDQKQTVAHLSSAVGYERRNVTTFIKRWAHEQIRAESLPQFLLACLPADRRLWRAGSNDHRMRKANQLVTELVVEQLERPGSPLPEAMERIVDYANGRRESEDLSTDQWRMLVDRGRAQIMERAVNGIYQMLQAMPESELRVRTPMLEVMGMDYEQMAVLAADRQNTDESAKDDLVSFGFRLRSYATRLQHHRDKAGVYRDLARQWEHAERVGVAAEDSRPLYDFYRFEEDYHRRVMSKYQHFLPFVGDAGQWYEQQQHVAAYGRRLLSLMALRADASLRRMKDPEQAERLGRTIYDQPGGRHLTAGKNGRAVLDQRIRTMKQVYDERLEHLRADLAASGLVLRVGRAIEDNGRTPKAGGTDGVSTDLGVVVGAAHEFDEVKALDLHHLGYDFVSNVEVGPKACRDFVAATRERRRLLLAAVAYLDDSGQSEAISDLPVDDVAVMTRVARELATQADDDGTGTRVLRSRIAELRTGREQARHGRRSKASSLDAGLVVRVRAEVGGAATRPNATNTTGSKPIDLSTDAQHE</sequence>
<evidence type="ECO:0000256" key="1">
    <source>
        <dbReference type="SAM" id="MobiDB-lite"/>
    </source>
</evidence>